<dbReference type="SUPFAM" id="SSF81301">
    <property type="entry name" value="Nucleotidyltransferase"/>
    <property type="match status" value="1"/>
</dbReference>
<evidence type="ECO:0000313" key="10">
    <source>
        <dbReference type="Proteomes" id="UP000193334"/>
    </source>
</evidence>
<dbReference type="GO" id="GO:0046872">
    <property type="term" value="F:metal ion binding"/>
    <property type="evidence" value="ECO:0007669"/>
    <property type="project" value="UniProtKB-KW"/>
</dbReference>
<keyword evidence="6" id="KW-0067">ATP-binding</keyword>
<evidence type="ECO:0000256" key="6">
    <source>
        <dbReference type="ARBA" id="ARBA00022840"/>
    </source>
</evidence>
<dbReference type="EMBL" id="CP021023">
    <property type="protein sequence ID" value="ARN56946.1"/>
    <property type="molecule type" value="Genomic_DNA"/>
</dbReference>
<organism evidence="9 10">
    <name type="scientific">Sedimentisphaera salicampi</name>
    <dbReference type="NCBI Taxonomy" id="1941349"/>
    <lineage>
        <taxon>Bacteria</taxon>
        <taxon>Pseudomonadati</taxon>
        <taxon>Planctomycetota</taxon>
        <taxon>Phycisphaerae</taxon>
        <taxon>Sedimentisphaerales</taxon>
        <taxon>Sedimentisphaeraceae</taxon>
        <taxon>Sedimentisphaera</taxon>
    </lineage>
</organism>
<keyword evidence="7" id="KW-0460">Magnesium</keyword>
<keyword evidence="3" id="KW-0548">Nucleotidyltransferase</keyword>
<evidence type="ECO:0000256" key="1">
    <source>
        <dbReference type="ARBA" id="ARBA00001946"/>
    </source>
</evidence>
<evidence type="ECO:0000256" key="3">
    <source>
        <dbReference type="ARBA" id="ARBA00022695"/>
    </source>
</evidence>
<keyword evidence="10" id="KW-1185">Reference proteome</keyword>
<accession>A0A1W6LMG7</accession>
<keyword evidence="2 9" id="KW-0808">Transferase</keyword>
<dbReference type="Proteomes" id="UP000193334">
    <property type="component" value="Chromosome"/>
</dbReference>
<dbReference type="GO" id="GO:0016779">
    <property type="term" value="F:nucleotidyltransferase activity"/>
    <property type="evidence" value="ECO:0007669"/>
    <property type="project" value="UniProtKB-KW"/>
</dbReference>
<dbReference type="CDD" id="cd05403">
    <property type="entry name" value="NT_KNTase_like"/>
    <property type="match status" value="1"/>
</dbReference>
<keyword evidence="4" id="KW-0479">Metal-binding</keyword>
<dbReference type="GO" id="GO:0005524">
    <property type="term" value="F:ATP binding"/>
    <property type="evidence" value="ECO:0007669"/>
    <property type="project" value="UniProtKB-KW"/>
</dbReference>
<reference evidence="10" key="1">
    <citation type="submission" date="2017-04" db="EMBL/GenBank/DDBJ databases">
        <title>Comparative genomics and description of representatives of a novel lineage of planctomycetes thriving in anoxic sediments.</title>
        <authorList>
            <person name="Spring S."/>
            <person name="Bunk B."/>
            <person name="Sproer C."/>
        </authorList>
    </citation>
    <scope>NUCLEOTIDE SEQUENCE [LARGE SCALE GENOMIC DNA]</scope>
    <source>
        <strain evidence="10">ST-PulAB-D4</strain>
    </source>
</reference>
<dbReference type="InterPro" id="IPR043519">
    <property type="entry name" value="NT_sf"/>
</dbReference>
<evidence type="ECO:0000256" key="7">
    <source>
        <dbReference type="ARBA" id="ARBA00022842"/>
    </source>
</evidence>
<evidence type="ECO:0000256" key="5">
    <source>
        <dbReference type="ARBA" id="ARBA00022741"/>
    </source>
</evidence>
<evidence type="ECO:0000259" key="8">
    <source>
        <dbReference type="Pfam" id="PF18765"/>
    </source>
</evidence>
<keyword evidence="5" id="KW-0547">Nucleotide-binding</keyword>
<dbReference type="OrthoDB" id="5422245at2"/>
<comment type="cofactor">
    <cofactor evidence="1">
        <name>Mg(2+)</name>
        <dbReference type="ChEBI" id="CHEBI:18420"/>
    </cofactor>
</comment>
<dbReference type="InterPro" id="IPR052038">
    <property type="entry name" value="Type-VII_TA_antitoxin"/>
</dbReference>
<dbReference type="InterPro" id="IPR041633">
    <property type="entry name" value="Polbeta"/>
</dbReference>
<dbReference type="Gene3D" id="3.30.460.10">
    <property type="entry name" value="Beta Polymerase, domain 2"/>
    <property type="match status" value="1"/>
</dbReference>
<feature type="domain" description="Polymerase beta nucleotidyltransferase" evidence="8">
    <location>
        <begin position="11"/>
        <end position="97"/>
    </location>
</feature>
<dbReference type="PANTHER" id="PTHR33571">
    <property type="entry name" value="SSL8005 PROTEIN"/>
    <property type="match status" value="1"/>
</dbReference>
<protein>
    <submittedName>
        <fullName evidence="9">Nucleotidyltransferase domain protein</fullName>
    </submittedName>
</protein>
<evidence type="ECO:0000256" key="2">
    <source>
        <dbReference type="ARBA" id="ARBA00022679"/>
    </source>
</evidence>
<dbReference type="KEGG" id="pbp:STSP1_01339"/>
<dbReference type="PANTHER" id="PTHR33571:SF12">
    <property type="entry name" value="BSL3053 PROTEIN"/>
    <property type="match status" value="1"/>
</dbReference>
<dbReference type="RefSeq" id="WP_085755620.1">
    <property type="nucleotide sequence ID" value="NZ_CP021023.1"/>
</dbReference>
<name>A0A1W6LMG7_9BACT</name>
<evidence type="ECO:0000256" key="4">
    <source>
        <dbReference type="ARBA" id="ARBA00022723"/>
    </source>
</evidence>
<proteinExistence type="predicted"/>
<evidence type="ECO:0000313" key="9">
    <source>
        <dbReference type="EMBL" id="ARN56946.1"/>
    </source>
</evidence>
<dbReference type="Pfam" id="PF18765">
    <property type="entry name" value="Polbeta"/>
    <property type="match status" value="1"/>
</dbReference>
<dbReference type="AlphaFoldDB" id="A0A1W6LMG7"/>
<gene>
    <name evidence="9" type="ORF">STSP1_01339</name>
</gene>
<sequence length="99" mass="11366">MNAKIEIPYKRIAEFCKENRIKKLALFGSVLRDDFSNSSDIDILAEFEQGARVGLDFFRIQNELSEIFGRKVDLNTKAFLSKNFREQVINNSEVIYGAA</sequence>
<dbReference type="STRING" id="1941349.STSP1_01339"/>